<reference evidence="1 2" key="1">
    <citation type="submission" date="2017-12" db="EMBL/GenBank/DDBJ databases">
        <authorList>
            <person name="Pombert J.-F."/>
            <person name="Haag K.L."/>
            <person name="Ebert D."/>
        </authorList>
    </citation>
    <scope>NUCLEOTIDE SEQUENCE [LARGE SCALE GENOMIC DNA]</scope>
    <source>
        <strain evidence="1">IL-G-3</strain>
    </source>
</reference>
<dbReference type="AlphaFoldDB" id="A0A4Q9LUB6"/>
<evidence type="ECO:0000313" key="1">
    <source>
        <dbReference type="EMBL" id="TBU12243.1"/>
    </source>
</evidence>
<dbReference type="VEuPathDB" id="MicrosporidiaDB:CWI38_0833p0010"/>
<evidence type="ECO:0000313" key="2">
    <source>
        <dbReference type="Proteomes" id="UP000292282"/>
    </source>
</evidence>
<sequence>MFFHIFICLAASSQEINLCSILLDLTIDENRHLKLSYSIMADETELEELPKLQVFFSKKIKQHTSEEFHEFLTHFTTLVVVIVYNSYSERNFKEYRPELLFNLICFGKFNIKKIVENIFGNFLVNELSRLGVKSYEIKNAFTTLGINMNAQFNEEQPIIENVLINQNEFGEIFAFSRDKTTFQNSLGDGDDPRVSIETLCRKSDVNNCNTLYEFLKEKTKEEYHKYIYIIISLKILSLEEATLNGCNISKIIIEFLFLVDVARKELGMGENTEKPKKI</sequence>
<gene>
    <name evidence="1" type="ORF">CWI38_0833p0010</name>
</gene>
<dbReference type="Proteomes" id="UP000292282">
    <property type="component" value="Unassembled WGS sequence"/>
</dbReference>
<dbReference type="EMBL" id="PITK01000833">
    <property type="protein sequence ID" value="TBU12243.1"/>
    <property type="molecule type" value="Genomic_DNA"/>
</dbReference>
<comment type="caution">
    <text evidence="1">The sequence shown here is derived from an EMBL/GenBank/DDBJ whole genome shotgun (WGS) entry which is preliminary data.</text>
</comment>
<organism evidence="1 2">
    <name type="scientific">Hamiltosporidium tvaerminnensis</name>
    <dbReference type="NCBI Taxonomy" id="1176355"/>
    <lineage>
        <taxon>Eukaryota</taxon>
        <taxon>Fungi</taxon>
        <taxon>Fungi incertae sedis</taxon>
        <taxon>Microsporidia</taxon>
        <taxon>Dubosqiidae</taxon>
        <taxon>Hamiltosporidium</taxon>
    </lineage>
</organism>
<name>A0A4Q9LUB6_9MICR</name>
<protein>
    <submittedName>
        <fullName evidence="1">Uncharacterized protein</fullName>
    </submittedName>
</protein>
<dbReference type="STRING" id="1176355.A0A4Q9LUB6"/>
<keyword evidence="2" id="KW-1185">Reference proteome</keyword>
<accession>A0A4Q9LUB6</accession>
<proteinExistence type="predicted"/>